<comment type="pathway">
    <text evidence="2">Alkene biosynthesis; ethylene biosynthesis via 2-oxoglutarate.</text>
</comment>
<protein>
    <recommendedName>
        <fullName evidence="5">2-oxoglutarate-dependent ethylene/succinate-forming enzyme</fullName>
        <ecNumber evidence="4">1.13.12.19</ecNumber>
        <ecNumber evidence="3">1.14.20.7</ecNumber>
    </recommendedName>
    <alternativeName>
        <fullName evidence="7">2-oxoglutarate dioxygenase (ethylene-forming)</fullName>
    </alternativeName>
    <alternativeName>
        <fullName evidence="8">2-oxoglutarate/L-arginine monooxygenase/decarboxylase (succinate-forming)</fullName>
    </alternativeName>
</protein>
<dbReference type="EC" id="1.14.20.7" evidence="3"/>
<dbReference type="PROSITE" id="PS51471">
    <property type="entry name" value="FE2OG_OXY"/>
    <property type="match status" value="1"/>
</dbReference>
<gene>
    <name evidence="13" type="ORF">G6N76_12420</name>
</gene>
<evidence type="ECO:0000256" key="3">
    <source>
        <dbReference type="ARBA" id="ARBA00012293"/>
    </source>
</evidence>
<evidence type="ECO:0000256" key="2">
    <source>
        <dbReference type="ARBA" id="ARBA00004767"/>
    </source>
</evidence>
<feature type="domain" description="Fe2OG dioxygenase" evidence="12">
    <location>
        <begin position="184"/>
        <end position="288"/>
    </location>
</feature>
<comment type="similarity">
    <text evidence="11">Belongs to the iron/ascorbate-dependent oxidoreductase family.</text>
</comment>
<proteinExistence type="inferred from homology"/>
<keyword evidence="6" id="KW-0266">Ethylene biosynthesis</keyword>
<comment type="catalytic activity">
    <reaction evidence="9">
        <text>2-oxoglutarate + O2 + 2 H(+) = ethene + 3 CO2 + H2O</text>
        <dbReference type="Rhea" id="RHEA:31523"/>
        <dbReference type="ChEBI" id="CHEBI:15377"/>
        <dbReference type="ChEBI" id="CHEBI:15378"/>
        <dbReference type="ChEBI" id="CHEBI:15379"/>
        <dbReference type="ChEBI" id="CHEBI:16526"/>
        <dbReference type="ChEBI" id="CHEBI:16810"/>
        <dbReference type="ChEBI" id="CHEBI:18153"/>
        <dbReference type="EC" id="1.13.12.19"/>
    </reaction>
</comment>
<dbReference type="InterPro" id="IPR027443">
    <property type="entry name" value="IPNS-like_sf"/>
</dbReference>
<evidence type="ECO:0000256" key="6">
    <source>
        <dbReference type="ARBA" id="ARBA00022666"/>
    </source>
</evidence>
<dbReference type="InterPro" id="IPR050231">
    <property type="entry name" value="Iron_ascorbate_oxido_reductase"/>
</dbReference>
<name>A0A6M1S2G6_9HYPH</name>
<dbReference type="Pfam" id="PF03171">
    <property type="entry name" value="2OG-FeII_Oxy"/>
    <property type="match status" value="1"/>
</dbReference>
<keyword evidence="14" id="KW-1185">Reference proteome</keyword>
<dbReference type="EC" id="1.13.12.19" evidence="4"/>
<dbReference type="EMBL" id="JAAKZH010000003">
    <property type="protein sequence ID" value="NGO64471.1"/>
    <property type="molecule type" value="Genomic_DNA"/>
</dbReference>
<evidence type="ECO:0000256" key="5">
    <source>
        <dbReference type="ARBA" id="ARBA00019045"/>
    </source>
</evidence>
<dbReference type="Proteomes" id="UP000477849">
    <property type="component" value="Unassembled WGS sequence"/>
</dbReference>
<dbReference type="PRINTS" id="PR00682">
    <property type="entry name" value="IPNSYNTHASE"/>
</dbReference>
<dbReference type="GO" id="GO:0102276">
    <property type="term" value="F:2-oxoglutarate oxygenase/decarboxylase (ethylene-forming) activity"/>
    <property type="evidence" value="ECO:0007669"/>
    <property type="project" value="UniProtKB-EC"/>
</dbReference>
<evidence type="ECO:0000256" key="8">
    <source>
        <dbReference type="ARBA" id="ARBA00031282"/>
    </source>
</evidence>
<dbReference type="InterPro" id="IPR005123">
    <property type="entry name" value="Oxoglu/Fe-dep_dioxygenase_dom"/>
</dbReference>
<dbReference type="AlphaFoldDB" id="A0A6M1S2G6"/>
<dbReference type="SUPFAM" id="SSF51197">
    <property type="entry name" value="Clavaminate synthase-like"/>
    <property type="match status" value="1"/>
</dbReference>
<dbReference type="Pfam" id="PF14226">
    <property type="entry name" value="DIOX_N"/>
    <property type="match status" value="1"/>
</dbReference>
<evidence type="ECO:0000259" key="12">
    <source>
        <dbReference type="PROSITE" id="PS51471"/>
    </source>
</evidence>
<evidence type="ECO:0000256" key="7">
    <source>
        <dbReference type="ARBA" id="ARBA00031011"/>
    </source>
</evidence>
<sequence length="338" mass="36949">MNASMLGARSVEAVTLPVIDISGLSSSSLEKRAAVGEALRQACLDKGFFYCAGHGIPQGLIDAAFAESRVFFNRPIEEKLTVDKVHSFCNRGYEHMRGQTLEAGAPADLKEGYYIGPDLPMDDPRVVAGRFNRGPNQWPADQPGFRPVMMAYFAAMTDLGERLMRGMALSLGLPENHFDAFVREPLGTLRLLHYPPQPKDAAPNEKGAGAHTDFGGLTLLLQDDAGGLQVHDSASDSWIHADPIPGTFVVNLGDMIARWTNDRYRSTLHRVVNESGRERYSIPFFFVGNPDHVVECLPNCLSAGEQPKYSVTTVEDHLKAMYQRTYTPAPAPASAGKA</sequence>
<dbReference type="RefSeq" id="WP_163904841.1">
    <property type="nucleotide sequence ID" value="NZ_CP048427.1"/>
</dbReference>
<evidence type="ECO:0000256" key="11">
    <source>
        <dbReference type="RuleBase" id="RU003682"/>
    </source>
</evidence>
<reference evidence="13 14" key="1">
    <citation type="submission" date="2020-02" db="EMBL/GenBank/DDBJ databases">
        <title>Genome sequence of the type strain CCBAU10050 of Rhizobium daejeonense.</title>
        <authorList>
            <person name="Gao J."/>
            <person name="Sun J."/>
        </authorList>
    </citation>
    <scope>NUCLEOTIDE SEQUENCE [LARGE SCALE GENOMIC DNA]</scope>
    <source>
        <strain evidence="13 14">CCBAU10050</strain>
    </source>
</reference>
<dbReference type="Gene3D" id="2.60.120.330">
    <property type="entry name" value="B-lactam Antibiotic, Isopenicillin N Synthase, Chain"/>
    <property type="match status" value="1"/>
</dbReference>
<evidence type="ECO:0000256" key="10">
    <source>
        <dbReference type="ARBA" id="ARBA00049359"/>
    </source>
</evidence>
<evidence type="ECO:0000256" key="4">
    <source>
        <dbReference type="ARBA" id="ARBA00012531"/>
    </source>
</evidence>
<comment type="cofactor">
    <cofactor evidence="1">
        <name>Fe(2+)</name>
        <dbReference type="ChEBI" id="CHEBI:29033"/>
    </cofactor>
</comment>
<evidence type="ECO:0000256" key="9">
    <source>
        <dbReference type="ARBA" id="ARBA00047725"/>
    </source>
</evidence>
<comment type="catalytic activity">
    <reaction evidence="10">
        <text>L-arginine + 2-oxoglutarate + O2 = guanidine + L-glutamate 5-semialdehyde + succinate + CO2</text>
        <dbReference type="Rhea" id="RHEA:31535"/>
        <dbReference type="ChEBI" id="CHEBI:15379"/>
        <dbReference type="ChEBI" id="CHEBI:16526"/>
        <dbReference type="ChEBI" id="CHEBI:16810"/>
        <dbReference type="ChEBI" id="CHEBI:30031"/>
        <dbReference type="ChEBI" id="CHEBI:30087"/>
        <dbReference type="ChEBI" id="CHEBI:32682"/>
        <dbReference type="ChEBI" id="CHEBI:58066"/>
        <dbReference type="EC" id="1.14.20.7"/>
    </reaction>
</comment>
<dbReference type="InterPro" id="IPR044861">
    <property type="entry name" value="IPNS-like_FE2OG_OXY"/>
</dbReference>
<evidence type="ECO:0000256" key="1">
    <source>
        <dbReference type="ARBA" id="ARBA00001954"/>
    </source>
</evidence>
<dbReference type="PANTHER" id="PTHR47990">
    <property type="entry name" value="2-OXOGLUTARATE (2OG) AND FE(II)-DEPENDENT OXYGENASE SUPERFAMILY PROTEIN-RELATED"/>
    <property type="match status" value="1"/>
</dbReference>
<comment type="caution">
    <text evidence="13">The sequence shown here is derived from an EMBL/GenBank/DDBJ whole genome shotgun (WGS) entry which is preliminary data.</text>
</comment>
<accession>A0A6M1S2G6</accession>
<organism evidence="13 14">
    <name type="scientific">Rhizobium daejeonense</name>
    <dbReference type="NCBI Taxonomy" id="240521"/>
    <lineage>
        <taxon>Bacteria</taxon>
        <taxon>Pseudomonadati</taxon>
        <taxon>Pseudomonadota</taxon>
        <taxon>Alphaproteobacteria</taxon>
        <taxon>Hyphomicrobiales</taxon>
        <taxon>Rhizobiaceae</taxon>
        <taxon>Rhizobium/Agrobacterium group</taxon>
        <taxon>Rhizobium</taxon>
    </lineage>
</organism>
<keyword evidence="11" id="KW-0408">Iron</keyword>
<evidence type="ECO:0000313" key="14">
    <source>
        <dbReference type="Proteomes" id="UP000477849"/>
    </source>
</evidence>
<keyword evidence="11" id="KW-0479">Metal-binding</keyword>
<evidence type="ECO:0000313" key="13">
    <source>
        <dbReference type="EMBL" id="NGO64471.1"/>
    </source>
</evidence>
<dbReference type="InterPro" id="IPR026992">
    <property type="entry name" value="DIOX_N"/>
</dbReference>
<keyword evidence="11" id="KW-0560">Oxidoreductase</keyword>
<dbReference type="GO" id="GO:0009693">
    <property type="term" value="P:ethylene biosynthetic process"/>
    <property type="evidence" value="ECO:0007669"/>
    <property type="project" value="UniProtKB-KW"/>
</dbReference>
<dbReference type="GO" id="GO:0046872">
    <property type="term" value="F:metal ion binding"/>
    <property type="evidence" value="ECO:0007669"/>
    <property type="project" value="UniProtKB-KW"/>
</dbReference>